<dbReference type="PROSITE" id="PS50048">
    <property type="entry name" value="ZN2_CY6_FUNGAL_2"/>
    <property type="match status" value="1"/>
</dbReference>
<dbReference type="Gene3D" id="4.10.240.10">
    <property type="entry name" value="Zn(2)-C6 fungal-type DNA-binding domain"/>
    <property type="match status" value="1"/>
</dbReference>
<dbReference type="AlphaFoldDB" id="A0AA39ZY51"/>
<proteinExistence type="predicted"/>
<dbReference type="InterPro" id="IPR036864">
    <property type="entry name" value="Zn2-C6_fun-type_DNA-bd_sf"/>
</dbReference>
<keyword evidence="2" id="KW-0479">Metal-binding</keyword>
<evidence type="ECO:0000256" key="6">
    <source>
        <dbReference type="ARBA" id="ARBA00023242"/>
    </source>
</evidence>
<dbReference type="Pfam" id="PF04082">
    <property type="entry name" value="Fungal_trans"/>
    <property type="match status" value="1"/>
</dbReference>
<evidence type="ECO:0000256" key="4">
    <source>
        <dbReference type="ARBA" id="ARBA00023125"/>
    </source>
</evidence>
<evidence type="ECO:0000313" key="9">
    <source>
        <dbReference type="EMBL" id="KAK0705796.1"/>
    </source>
</evidence>
<dbReference type="EMBL" id="JAUKTV010000020">
    <property type="protein sequence ID" value="KAK0705796.1"/>
    <property type="molecule type" value="Genomic_DNA"/>
</dbReference>
<dbReference type="InterPro" id="IPR001138">
    <property type="entry name" value="Zn2Cys6_DnaBD"/>
</dbReference>
<feature type="domain" description="Zn(2)-C6 fungal-type" evidence="8">
    <location>
        <begin position="18"/>
        <end position="48"/>
    </location>
</feature>
<dbReference type="CDD" id="cd12148">
    <property type="entry name" value="fungal_TF_MHR"/>
    <property type="match status" value="1"/>
</dbReference>
<keyword evidence="10" id="KW-1185">Reference proteome</keyword>
<comment type="caution">
    <text evidence="9">The sequence shown here is derived from an EMBL/GenBank/DDBJ whole genome shotgun (WGS) entry which is preliminary data.</text>
</comment>
<protein>
    <recommendedName>
        <fullName evidence="8">Zn(2)-C6 fungal-type domain-containing protein</fullName>
    </recommendedName>
</protein>
<dbReference type="GO" id="GO:0005634">
    <property type="term" value="C:nucleus"/>
    <property type="evidence" value="ECO:0007669"/>
    <property type="project" value="UniProtKB-SubCell"/>
</dbReference>
<accession>A0AA39ZY51</accession>
<gene>
    <name evidence="9" type="ORF">B0T21DRAFT_377605</name>
</gene>
<dbReference type="GO" id="GO:0003677">
    <property type="term" value="F:DNA binding"/>
    <property type="evidence" value="ECO:0007669"/>
    <property type="project" value="UniProtKB-KW"/>
</dbReference>
<evidence type="ECO:0000259" key="8">
    <source>
        <dbReference type="PROSITE" id="PS50048"/>
    </source>
</evidence>
<evidence type="ECO:0000256" key="3">
    <source>
        <dbReference type="ARBA" id="ARBA00023015"/>
    </source>
</evidence>
<evidence type="ECO:0000256" key="2">
    <source>
        <dbReference type="ARBA" id="ARBA00022723"/>
    </source>
</evidence>
<name>A0AA39ZY51_9PEZI</name>
<organism evidence="9 10">
    <name type="scientific">Apiosordaria backusii</name>
    <dbReference type="NCBI Taxonomy" id="314023"/>
    <lineage>
        <taxon>Eukaryota</taxon>
        <taxon>Fungi</taxon>
        <taxon>Dikarya</taxon>
        <taxon>Ascomycota</taxon>
        <taxon>Pezizomycotina</taxon>
        <taxon>Sordariomycetes</taxon>
        <taxon>Sordariomycetidae</taxon>
        <taxon>Sordariales</taxon>
        <taxon>Lasiosphaeriaceae</taxon>
        <taxon>Apiosordaria</taxon>
    </lineage>
</organism>
<dbReference type="InterPro" id="IPR050987">
    <property type="entry name" value="AtrR-like"/>
</dbReference>
<dbReference type="PROSITE" id="PS00463">
    <property type="entry name" value="ZN2_CY6_FUNGAL_1"/>
    <property type="match status" value="1"/>
</dbReference>
<dbReference type="GO" id="GO:0006351">
    <property type="term" value="P:DNA-templated transcription"/>
    <property type="evidence" value="ECO:0007669"/>
    <property type="project" value="InterPro"/>
</dbReference>
<feature type="region of interest" description="Disordered" evidence="7">
    <location>
        <begin position="80"/>
        <end position="111"/>
    </location>
</feature>
<dbReference type="InterPro" id="IPR007219">
    <property type="entry name" value="XnlR_reg_dom"/>
</dbReference>
<dbReference type="Proteomes" id="UP001172159">
    <property type="component" value="Unassembled WGS sequence"/>
</dbReference>
<dbReference type="SUPFAM" id="SSF57701">
    <property type="entry name" value="Zn2/Cys6 DNA-binding domain"/>
    <property type="match status" value="1"/>
</dbReference>
<dbReference type="PANTHER" id="PTHR46910">
    <property type="entry name" value="TRANSCRIPTION FACTOR PDR1"/>
    <property type="match status" value="1"/>
</dbReference>
<keyword evidence="6" id="KW-0539">Nucleus</keyword>
<keyword evidence="3" id="KW-0805">Transcription regulation</keyword>
<dbReference type="SMART" id="SM00906">
    <property type="entry name" value="Fungal_trans"/>
    <property type="match status" value="1"/>
</dbReference>
<evidence type="ECO:0000256" key="1">
    <source>
        <dbReference type="ARBA" id="ARBA00004123"/>
    </source>
</evidence>
<dbReference type="PANTHER" id="PTHR46910:SF37">
    <property type="entry name" value="ZN(II)2CYS6 TRANSCRIPTION FACTOR (EUROFUNG)"/>
    <property type="match status" value="1"/>
</dbReference>
<keyword evidence="5" id="KW-0804">Transcription</keyword>
<dbReference type="SMART" id="SM00066">
    <property type="entry name" value="GAL4"/>
    <property type="match status" value="1"/>
</dbReference>
<dbReference type="GO" id="GO:0000981">
    <property type="term" value="F:DNA-binding transcription factor activity, RNA polymerase II-specific"/>
    <property type="evidence" value="ECO:0007669"/>
    <property type="project" value="InterPro"/>
</dbReference>
<keyword evidence="4" id="KW-0238">DNA-binding</keyword>
<evidence type="ECO:0000256" key="7">
    <source>
        <dbReference type="SAM" id="MobiDB-lite"/>
    </source>
</evidence>
<dbReference type="Pfam" id="PF00172">
    <property type="entry name" value="Zn_clus"/>
    <property type="match status" value="1"/>
</dbReference>
<sequence length="620" mass="68629">MEGATTTSKRSRPRIFQACTRCRAGKIRCDARTPTCTPCGDRDHDCIYPEARRMRGPGKSKQRFEALEGRLAAMEFRLQQPEAGTPHTSPETAPRSDKSTPPPPAATGMLPSFHRISNRFARWQQEAPTKPLKRLVLSPLTPEISELWLVEESLEDCCAELPFFQIPWFLDRLKRPDAITSPDAWWQGLLHATIANGVLFKIHTSSFREVAPYAWAFLKKAYAVLPELIIHGDNLAAAQAVMSMALFMRQSGDTRTTSRLLSIAVRMYQSATIRLEAGEKNALSSTEQENRSRFFWATFILDVETSLSTGLPPTCPEYAALSAPAPPSASDQHSIIFNLGASLSQIQHRITTHLLTNRQSDLHPLTAELETWRLRIPPHLRPDLHHPPPTTCESHPLATLHLSYFSTLCKLSWTVIQHLTSLSQPSDSQKSLARSSARSILSLSISLPLNTPFTHLYTILSHPLSACIVLLAVICKEPAHPEAPSDTSLLSQFIQFLSCLISEGCDLHKLRDGISRFEQVAKDAVEAALGSNMPVNPALWPLSLASGQTGKAIATLLTCEAYQPMYLAQSFLGNMPNRDTENAKRFAEILGLQWADNNGYGAFVPESLMPATYGFVFGNG</sequence>
<dbReference type="GO" id="GO:0008270">
    <property type="term" value="F:zinc ion binding"/>
    <property type="evidence" value="ECO:0007669"/>
    <property type="project" value="InterPro"/>
</dbReference>
<reference evidence="9" key="1">
    <citation type="submission" date="2023-06" db="EMBL/GenBank/DDBJ databases">
        <title>Genome-scale phylogeny and comparative genomics of the fungal order Sordariales.</title>
        <authorList>
            <consortium name="Lawrence Berkeley National Laboratory"/>
            <person name="Hensen N."/>
            <person name="Bonometti L."/>
            <person name="Westerberg I."/>
            <person name="Brannstrom I.O."/>
            <person name="Guillou S."/>
            <person name="Cros-Aarteil S."/>
            <person name="Calhoun S."/>
            <person name="Haridas S."/>
            <person name="Kuo A."/>
            <person name="Mondo S."/>
            <person name="Pangilinan J."/>
            <person name="Riley R."/>
            <person name="Labutti K."/>
            <person name="Andreopoulos B."/>
            <person name="Lipzen A."/>
            <person name="Chen C."/>
            <person name="Yanf M."/>
            <person name="Daum C."/>
            <person name="Ng V."/>
            <person name="Clum A."/>
            <person name="Steindorff A."/>
            <person name="Ohm R."/>
            <person name="Martin F."/>
            <person name="Silar P."/>
            <person name="Natvig D."/>
            <person name="Lalanne C."/>
            <person name="Gautier V."/>
            <person name="Ament-Velasquez S.L."/>
            <person name="Kruys A."/>
            <person name="Hutchinson M.I."/>
            <person name="Powell A.J."/>
            <person name="Barry K."/>
            <person name="Miller A.N."/>
            <person name="Grigoriev I.V."/>
            <person name="Debuchy R."/>
            <person name="Gladieux P."/>
            <person name="Thoren M.H."/>
            <person name="Johannesson H."/>
        </authorList>
    </citation>
    <scope>NUCLEOTIDE SEQUENCE</scope>
    <source>
        <strain evidence="9">CBS 540.89</strain>
    </source>
</reference>
<evidence type="ECO:0000256" key="5">
    <source>
        <dbReference type="ARBA" id="ARBA00023163"/>
    </source>
</evidence>
<comment type="subcellular location">
    <subcellularLocation>
        <location evidence="1">Nucleus</location>
    </subcellularLocation>
</comment>
<dbReference type="CDD" id="cd00067">
    <property type="entry name" value="GAL4"/>
    <property type="match status" value="1"/>
</dbReference>
<evidence type="ECO:0000313" key="10">
    <source>
        <dbReference type="Proteomes" id="UP001172159"/>
    </source>
</evidence>